<organism evidence="2 3">
    <name type="scientific">Actinophytocola algeriensis</name>
    <dbReference type="NCBI Taxonomy" id="1768010"/>
    <lineage>
        <taxon>Bacteria</taxon>
        <taxon>Bacillati</taxon>
        <taxon>Actinomycetota</taxon>
        <taxon>Actinomycetes</taxon>
        <taxon>Pseudonocardiales</taxon>
        <taxon>Pseudonocardiaceae</taxon>
    </lineage>
</organism>
<comment type="caution">
    <text evidence="2">The sequence shown here is derived from an EMBL/GenBank/DDBJ whole genome shotgun (WGS) entry which is preliminary data.</text>
</comment>
<evidence type="ECO:0000313" key="3">
    <source>
        <dbReference type="Proteomes" id="UP000520767"/>
    </source>
</evidence>
<sequence>MEYLEHTGSGCSRSPGVSKDGYWGETLFTR</sequence>
<evidence type="ECO:0000313" key="2">
    <source>
        <dbReference type="EMBL" id="MBB4911225.1"/>
    </source>
</evidence>
<dbReference type="EMBL" id="JACHJQ010000009">
    <property type="protein sequence ID" value="MBB4911225.1"/>
    <property type="molecule type" value="Genomic_DNA"/>
</dbReference>
<protein>
    <submittedName>
        <fullName evidence="2">Uncharacterized protein</fullName>
    </submittedName>
</protein>
<evidence type="ECO:0000256" key="1">
    <source>
        <dbReference type="SAM" id="MobiDB-lite"/>
    </source>
</evidence>
<dbReference type="Proteomes" id="UP000520767">
    <property type="component" value="Unassembled WGS sequence"/>
</dbReference>
<name>A0A7W7QCP4_9PSEU</name>
<keyword evidence="3" id="KW-1185">Reference proteome</keyword>
<feature type="region of interest" description="Disordered" evidence="1">
    <location>
        <begin position="1"/>
        <end position="30"/>
    </location>
</feature>
<proteinExistence type="predicted"/>
<accession>A0A7W7QCP4</accession>
<gene>
    <name evidence="2" type="ORF">FHR82_007485</name>
</gene>
<dbReference type="AlphaFoldDB" id="A0A7W7QCP4"/>
<reference evidence="2 3" key="1">
    <citation type="submission" date="2020-08" db="EMBL/GenBank/DDBJ databases">
        <title>Genomic Encyclopedia of Type Strains, Phase III (KMG-III): the genomes of soil and plant-associated and newly described type strains.</title>
        <authorList>
            <person name="Whitman W."/>
        </authorList>
    </citation>
    <scope>NUCLEOTIDE SEQUENCE [LARGE SCALE GENOMIC DNA]</scope>
    <source>
        <strain evidence="2 3">CECT 8960</strain>
    </source>
</reference>